<dbReference type="AlphaFoldDB" id="A0A175VV28"/>
<gene>
    <name evidence="4" type="ORF">MMYC01_208895</name>
</gene>
<reference evidence="4 5" key="1">
    <citation type="journal article" date="2016" name="Genome Announc.">
        <title>Genome Sequence of Madurella mycetomatis mm55, Isolated from a Human Mycetoma Case in Sudan.</title>
        <authorList>
            <person name="Smit S."/>
            <person name="Derks M.F."/>
            <person name="Bervoets S."/>
            <person name="Fahal A."/>
            <person name="van Leeuwen W."/>
            <person name="van Belkum A."/>
            <person name="van de Sande W.W."/>
        </authorList>
    </citation>
    <scope>NUCLEOTIDE SEQUENCE [LARGE SCALE GENOMIC DNA]</scope>
    <source>
        <strain evidence="5">mm55</strain>
    </source>
</reference>
<organism evidence="4 5">
    <name type="scientific">Madurella mycetomatis</name>
    <dbReference type="NCBI Taxonomy" id="100816"/>
    <lineage>
        <taxon>Eukaryota</taxon>
        <taxon>Fungi</taxon>
        <taxon>Dikarya</taxon>
        <taxon>Ascomycota</taxon>
        <taxon>Pezizomycotina</taxon>
        <taxon>Sordariomycetes</taxon>
        <taxon>Sordariomycetidae</taxon>
        <taxon>Sordariales</taxon>
        <taxon>Sordariales incertae sedis</taxon>
        <taxon>Madurella</taxon>
    </lineage>
</organism>
<evidence type="ECO:0000313" key="5">
    <source>
        <dbReference type="Proteomes" id="UP000078237"/>
    </source>
</evidence>
<name>A0A175VV28_9PEZI</name>
<comment type="similarity">
    <text evidence="1">Belongs to the NmrA-type oxidoreductase family.</text>
</comment>
<evidence type="ECO:0000256" key="2">
    <source>
        <dbReference type="ARBA" id="ARBA00022857"/>
    </source>
</evidence>
<dbReference type="SUPFAM" id="SSF51735">
    <property type="entry name" value="NAD(P)-binding Rossmann-fold domains"/>
    <property type="match status" value="1"/>
</dbReference>
<sequence length="303" mass="33245">MTPQTILVVGATGQQGGAVVKALLDLQTEFPLHILALTRNAQSEKAKALAESHKGVIELVEGDSSNPKPIFDSKPKGSIDGLFIVTTAGGKTSEERQAIPLIDTAVEHGVKHIVFTSVDRGGDDRSWQNPTNVKHFLEKHNVELHLRDKAEKESGKFTWTILRPVAFLDNFNPGKLCSMTTAAWAAALKPETKLQLVSVRDIGIFAAKALVDPAKWSGRAVGLAGDALTLKEAKAKFVKVTGKKMPQSWTIAGKLMLWGVKEIGAMFAWFEKEGYGADIEARKKDVVMQDFETWLREDSKWKD</sequence>
<dbReference type="InterPro" id="IPR008030">
    <property type="entry name" value="NmrA-like"/>
</dbReference>
<feature type="domain" description="NmrA-like" evidence="3">
    <location>
        <begin position="4"/>
        <end position="285"/>
    </location>
</feature>
<dbReference type="OrthoDB" id="9997102at2759"/>
<evidence type="ECO:0000259" key="3">
    <source>
        <dbReference type="Pfam" id="PF05368"/>
    </source>
</evidence>
<dbReference type="Proteomes" id="UP000078237">
    <property type="component" value="Unassembled WGS sequence"/>
</dbReference>
<dbReference type="EMBL" id="LCTW02000293">
    <property type="protein sequence ID" value="KXX75122.1"/>
    <property type="molecule type" value="Genomic_DNA"/>
</dbReference>
<evidence type="ECO:0000256" key="1">
    <source>
        <dbReference type="ARBA" id="ARBA00006328"/>
    </source>
</evidence>
<dbReference type="Gene3D" id="3.40.50.720">
    <property type="entry name" value="NAD(P)-binding Rossmann-like Domain"/>
    <property type="match status" value="1"/>
</dbReference>
<dbReference type="GO" id="GO:0005634">
    <property type="term" value="C:nucleus"/>
    <property type="evidence" value="ECO:0007669"/>
    <property type="project" value="TreeGrafter"/>
</dbReference>
<dbReference type="Pfam" id="PF05368">
    <property type="entry name" value="NmrA"/>
    <property type="match status" value="1"/>
</dbReference>
<protein>
    <submittedName>
        <fullName evidence="4">NmrA-like family domain-containing protein 1</fullName>
    </submittedName>
</protein>
<dbReference type="InterPro" id="IPR051164">
    <property type="entry name" value="NmrA-like_oxidored"/>
</dbReference>
<keyword evidence="5" id="KW-1185">Reference proteome</keyword>
<proteinExistence type="inferred from homology"/>
<keyword evidence="2" id="KW-0521">NADP</keyword>
<dbReference type="PANTHER" id="PTHR42748">
    <property type="entry name" value="NITROGEN METABOLITE REPRESSION PROTEIN NMRA FAMILY MEMBER"/>
    <property type="match status" value="1"/>
</dbReference>
<dbReference type="PANTHER" id="PTHR42748:SF7">
    <property type="entry name" value="NMRA LIKE REDOX SENSOR 1-RELATED"/>
    <property type="match status" value="1"/>
</dbReference>
<accession>A0A175VV28</accession>
<dbReference type="VEuPathDB" id="FungiDB:MMYC01_208895"/>
<dbReference type="Gene3D" id="3.90.25.10">
    <property type="entry name" value="UDP-galactose 4-epimerase, domain 1"/>
    <property type="match status" value="1"/>
</dbReference>
<evidence type="ECO:0000313" key="4">
    <source>
        <dbReference type="EMBL" id="KXX75122.1"/>
    </source>
</evidence>
<dbReference type="InterPro" id="IPR036291">
    <property type="entry name" value="NAD(P)-bd_dom_sf"/>
</dbReference>
<comment type="caution">
    <text evidence="4">The sequence shown here is derived from an EMBL/GenBank/DDBJ whole genome shotgun (WGS) entry which is preliminary data.</text>
</comment>
<dbReference type="STRING" id="100816.A0A175VV28"/>